<reference evidence="4 5" key="1">
    <citation type="submission" date="2018-05" db="EMBL/GenBank/DDBJ databases">
        <title>A metagenomic window into the 2 km-deep terrestrial subsurface aquifer revealed taxonomically and functionally diverse microbial community comprising novel uncultured bacterial lineages.</title>
        <authorList>
            <person name="Kadnikov V.V."/>
            <person name="Mardanov A.V."/>
            <person name="Beletsky A.V."/>
            <person name="Banks D."/>
            <person name="Pimenov N.V."/>
            <person name="Frank Y.A."/>
            <person name="Karnachuk O.V."/>
            <person name="Ravin N.V."/>
        </authorList>
    </citation>
    <scope>NUCLEOTIDE SEQUENCE [LARGE SCALE GENOMIC DNA]</scope>
    <source>
        <strain evidence="4">BY5</strain>
    </source>
</reference>
<dbReference type="AlphaFoldDB" id="A0A367ZTM7"/>
<evidence type="ECO:0000313" key="4">
    <source>
        <dbReference type="EMBL" id="RCK81207.1"/>
    </source>
</evidence>
<proteinExistence type="inferred from homology"/>
<dbReference type="Gene3D" id="3.10.270.10">
    <property type="entry name" value="Urate Oxidase"/>
    <property type="match status" value="1"/>
</dbReference>
<dbReference type="GO" id="GO:0003934">
    <property type="term" value="F:GTP cyclohydrolase I activity"/>
    <property type="evidence" value="ECO:0007669"/>
    <property type="project" value="UniProtKB-UniRule"/>
</dbReference>
<dbReference type="Proteomes" id="UP000252355">
    <property type="component" value="Unassembled WGS sequence"/>
</dbReference>
<organism evidence="4 5">
    <name type="scientific">Candidatus Ozemobacter sibiricus</name>
    <dbReference type="NCBI Taxonomy" id="2268124"/>
    <lineage>
        <taxon>Bacteria</taxon>
        <taxon>Candidatus Ozemobacteria</taxon>
        <taxon>Candidatus Ozemobacterales</taxon>
        <taxon>Candidatus Ozemobacteraceae</taxon>
        <taxon>Candidatus Ozemobacter</taxon>
    </lineage>
</organism>
<comment type="pathway">
    <text evidence="2">Cofactor biosynthesis; 7,8-dihydroneopterin triphosphate biosynthesis; 7,8-dihydroneopterin triphosphate from GTP: step 1/1.</text>
</comment>
<dbReference type="InterPro" id="IPR003801">
    <property type="entry name" value="GTP_cyclohydrolase_FolE2/MptA"/>
</dbReference>
<dbReference type="UniPathway" id="UPA00848">
    <property type="reaction ID" value="UER00151"/>
</dbReference>
<feature type="region of interest" description="Disordered" evidence="3">
    <location>
        <begin position="253"/>
        <end position="280"/>
    </location>
</feature>
<gene>
    <name evidence="2" type="primary">folE2</name>
    <name evidence="4" type="ORF">OZSIB_2076</name>
</gene>
<name>A0A367ZTM7_9BACT</name>
<dbReference type="InterPro" id="IPR022838">
    <property type="entry name" value="GTP_cyclohydrolase_FolE2"/>
</dbReference>
<feature type="site" description="May be catalytically important" evidence="2">
    <location>
        <position position="144"/>
    </location>
</feature>
<dbReference type="Pfam" id="PF02649">
    <property type="entry name" value="GCHY-1"/>
    <property type="match status" value="1"/>
</dbReference>
<comment type="catalytic activity">
    <reaction evidence="2">
        <text>GTP + H2O = 7,8-dihydroneopterin 3'-triphosphate + formate + H(+)</text>
        <dbReference type="Rhea" id="RHEA:17473"/>
        <dbReference type="ChEBI" id="CHEBI:15377"/>
        <dbReference type="ChEBI" id="CHEBI:15378"/>
        <dbReference type="ChEBI" id="CHEBI:15740"/>
        <dbReference type="ChEBI" id="CHEBI:37565"/>
        <dbReference type="ChEBI" id="CHEBI:58462"/>
        <dbReference type="EC" id="3.5.4.16"/>
    </reaction>
</comment>
<accession>A0A367ZTM7</accession>
<evidence type="ECO:0000256" key="2">
    <source>
        <dbReference type="HAMAP-Rule" id="MF_01527"/>
    </source>
</evidence>
<comment type="caution">
    <text evidence="4">The sequence shown here is derived from an EMBL/GenBank/DDBJ whole genome shotgun (WGS) entry which is preliminary data.</text>
</comment>
<dbReference type="NCBIfam" id="NF010200">
    <property type="entry name" value="PRK13674.1-1"/>
    <property type="match status" value="1"/>
</dbReference>
<dbReference type="EMBL" id="QOQW01000002">
    <property type="protein sequence ID" value="RCK81207.1"/>
    <property type="molecule type" value="Genomic_DNA"/>
</dbReference>
<feature type="compositionally biased region" description="Basic and acidic residues" evidence="3">
    <location>
        <begin position="253"/>
        <end position="269"/>
    </location>
</feature>
<sequence>MDDIQNQRDDRNIPIDEVGVKRLSYPITVLDKHHGRQETVAEIEMTVGLPHEFRGTHMSRFLEVLEKHRGEMTLFTIGRILREIKRRLHAERAAMSVAFPYFIEKTAPVSGARSLLRYDCRFYGTLERVADFVLTVVVPVTTLCPCSKAISARSAHNQRSLVTVSARFTDFLWIEDLVELVEASASAEVFTLLKRPDEKWLTEQAYDRPRFAEDLVREVAQRLDALSQVSWYAVSTENLESIHAHSAFAFLKREKPRPERQAEEAESRTRRGRRAAAARS</sequence>
<dbReference type="GO" id="GO:0046654">
    <property type="term" value="P:tetrahydrofolate biosynthetic process"/>
    <property type="evidence" value="ECO:0007669"/>
    <property type="project" value="UniProtKB-UniRule"/>
</dbReference>
<dbReference type="PANTHER" id="PTHR36445">
    <property type="entry name" value="GTP CYCLOHYDROLASE MPTA"/>
    <property type="match status" value="1"/>
</dbReference>
<evidence type="ECO:0000256" key="3">
    <source>
        <dbReference type="SAM" id="MobiDB-lite"/>
    </source>
</evidence>
<keyword evidence="1 2" id="KW-0378">Hydrolase</keyword>
<dbReference type="EC" id="3.5.4.16" evidence="2"/>
<evidence type="ECO:0000313" key="5">
    <source>
        <dbReference type="Proteomes" id="UP000252355"/>
    </source>
</evidence>
<evidence type="ECO:0000256" key="1">
    <source>
        <dbReference type="ARBA" id="ARBA00022801"/>
    </source>
</evidence>
<protein>
    <recommendedName>
        <fullName evidence="2">GTP cyclohydrolase FolE2</fullName>
        <ecNumber evidence="2">3.5.4.16</ecNumber>
    </recommendedName>
</protein>
<dbReference type="PANTHER" id="PTHR36445:SF1">
    <property type="entry name" value="GTP CYCLOHYDROLASE MPTA"/>
    <property type="match status" value="1"/>
</dbReference>
<dbReference type="HAMAP" id="MF_01527_B">
    <property type="entry name" value="GTP_cyclohydrol_B"/>
    <property type="match status" value="1"/>
</dbReference>
<comment type="function">
    <text evidence="2">Converts GTP to 7,8-dihydroneopterin triphosphate.</text>
</comment>
<comment type="similarity">
    <text evidence="2">Belongs to the GTP cyclohydrolase IV family.</text>
</comment>
<feature type="compositionally biased region" description="Basic residues" evidence="3">
    <location>
        <begin position="270"/>
        <end position="280"/>
    </location>
</feature>